<dbReference type="SUPFAM" id="SSF53335">
    <property type="entry name" value="S-adenosyl-L-methionine-dependent methyltransferases"/>
    <property type="match status" value="1"/>
</dbReference>
<proteinExistence type="predicted"/>
<dbReference type="AlphaFoldDB" id="W5SRZ0"/>
<evidence type="ECO:0000313" key="8">
    <source>
        <dbReference type="EMBL" id="AHH07821.1"/>
    </source>
</evidence>
<evidence type="ECO:0000259" key="6">
    <source>
        <dbReference type="Pfam" id="PF07669"/>
    </source>
</evidence>
<gene>
    <name evidence="8" type="ORF">BCD_1755</name>
</gene>
<dbReference type="Pfam" id="PF13588">
    <property type="entry name" value="HSDR_N_2"/>
    <property type="match status" value="1"/>
</dbReference>
<dbReference type="PRINTS" id="PR00507">
    <property type="entry name" value="N12N6MTFRASE"/>
</dbReference>
<feature type="non-terminal residue" evidence="8">
    <location>
        <position position="1018"/>
    </location>
</feature>
<dbReference type="PANTHER" id="PTHR33841">
    <property type="entry name" value="DNA METHYLTRANSFERASE YEEA-RELATED"/>
    <property type="match status" value="1"/>
</dbReference>
<feature type="domain" description="Type II methyltransferase M.TaqI-like" evidence="6">
    <location>
        <begin position="573"/>
        <end position="784"/>
    </location>
</feature>
<sequence>MFNSIKNSIKLSNVNTNHPYIDYYKKVANKFCMNHNDKDHLRNFFCILKNKIQDIDKHSTEAEIEYLVSNIFELLNYSCKQQKSGNIEGNKSRVDILLFENKQVKKEFEIKLEDAKRNRLPIPTDKILLLIEVKKPSFVNWKEAEEQIYRYLNQYKKDYGILTNGYKWRLYDKSKVFYGDKNYIEFNLEKMAENDFENQEEAALFYYFISKDRYLNNVIKRENEEIIKDQNTIKKTLKEILYEKPYDSIVFKIAKNIYIKEFNSNPDITAEELNKILEESIIFVLRIFFIAYIEDLFDETLKNHIAYKTYVSFRYYFYDKVLNGDEGYGKLIKIFELLDNGNEDFEFPMFNGGLFSKEKAHYLNNNELLSKDELKEILVKVFFFDQENALNQKFVQYSKIDLKSFGELYETFLEYDLRIAENTLHHIFKDGTYCIQTDEMIFLNKEKDLNKTYFTYYRGDIYLTSRSLDRKKSGAYYTPDDLTEFMVVSAIEEQLKNKSPLDLKIIDNSCGSGHFLISSLNYLTEKVWYEIDKFDDVKENLEKEYDIISNESKKYGIKDIDKKLVLKRMLLKKCIYGVDINPIAVEVTMLSLWINTFIFGTPLSFIEHHIKVGDALIGYMKDEFINVVQEKLKIDISLWSSSINKIVDTLKNVYSSIQNVDDLTKEEIRKSKKIYDDAQSNKNALKLIFSLVKIYELYSIKSLEFRETIQFDSGEYSVLELMQNILNKNVTDENKVLIEKIDRLSTRYKFFHYGVEFPDAQDGFEIVIGNPPWEKVKFDEEEFFSKYIPDYRRLSLSEQKTVKTKIINSSLNEQLNKEKNNIKKLNDIYKSGFSNFINGGDPNFFRYFVGLNLKLVARNGNLTYLTPASLWNELSSQSLRKFIFNNYKINFLYQFENKKRFKDVDLRFKFAIFQITNSQIPASSFKVQFLIQNDDTIIQEITNNLKLLENKSIAYKGLDLSIDKIKKFSHIQEAVIEFKSNEELILLSKLFNQFKVLSDKYINFKKGIDPSVNNNKEL</sequence>
<dbReference type="GO" id="GO:0009007">
    <property type="term" value="F:site-specific DNA-methyltransferase (adenine-specific) activity"/>
    <property type="evidence" value="ECO:0007669"/>
    <property type="project" value="UniProtKB-EC"/>
</dbReference>
<organism evidence="8">
    <name type="scientific">Borrelia crocidurae DOU</name>
    <dbReference type="NCBI Taxonomy" id="1293575"/>
    <lineage>
        <taxon>Bacteria</taxon>
        <taxon>Pseudomonadati</taxon>
        <taxon>Spirochaetota</taxon>
        <taxon>Spirochaetia</taxon>
        <taxon>Spirochaetales</taxon>
        <taxon>Borreliaceae</taxon>
        <taxon>Borrelia</taxon>
    </lineage>
</organism>
<dbReference type="Gene3D" id="3.40.50.150">
    <property type="entry name" value="Vaccinia Virus protein VP39"/>
    <property type="match status" value="1"/>
</dbReference>
<dbReference type="GO" id="GO:0032259">
    <property type="term" value="P:methylation"/>
    <property type="evidence" value="ECO:0007669"/>
    <property type="project" value="UniProtKB-KW"/>
</dbReference>
<dbReference type="InterPro" id="IPR029464">
    <property type="entry name" value="HSDR_N"/>
</dbReference>
<comment type="catalytic activity">
    <reaction evidence="5">
        <text>a 2'-deoxyadenosine in DNA + S-adenosyl-L-methionine = an N(6)-methyl-2'-deoxyadenosine in DNA + S-adenosyl-L-homocysteine + H(+)</text>
        <dbReference type="Rhea" id="RHEA:15197"/>
        <dbReference type="Rhea" id="RHEA-COMP:12418"/>
        <dbReference type="Rhea" id="RHEA-COMP:12419"/>
        <dbReference type="ChEBI" id="CHEBI:15378"/>
        <dbReference type="ChEBI" id="CHEBI:57856"/>
        <dbReference type="ChEBI" id="CHEBI:59789"/>
        <dbReference type="ChEBI" id="CHEBI:90615"/>
        <dbReference type="ChEBI" id="CHEBI:90616"/>
        <dbReference type="EC" id="2.1.1.72"/>
    </reaction>
</comment>
<keyword evidence="2" id="KW-0489">Methyltransferase</keyword>
<dbReference type="InterPro" id="IPR011639">
    <property type="entry name" value="MethylTrfase_TaqI-like_dom"/>
</dbReference>
<evidence type="ECO:0000256" key="3">
    <source>
        <dbReference type="ARBA" id="ARBA00022679"/>
    </source>
</evidence>
<reference evidence="8" key="1">
    <citation type="submission" date="2013-02" db="EMBL/GenBank/DDBJ databases">
        <title>Comparative genomics of Borrelia species.</title>
        <authorList>
            <person name="Schwan T.G."/>
            <person name="Raffel S.J."/>
            <person name="Porcella S.F."/>
        </authorList>
    </citation>
    <scope>NUCLEOTIDE SEQUENCE</scope>
    <source>
        <strain evidence="8">DOU</strain>
        <plasmid evidence="8">unnamed</plasmid>
    </source>
</reference>
<feature type="domain" description="Type II methyltransferase M.TaqI-like" evidence="6">
    <location>
        <begin position="821"/>
        <end position="901"/>
    </location>
</feature>
<dbReference type="GO" id="GO:0006304">
    <property type="term" value="P:DNA modification"/>
    <property type="evidence" value="ECO:0007669"/>
    <property type="project" value="InterPro"/>
</dbReference>
<evidence type="ECO:0000256" key="2">
    <source>
        <dbReference type="ARBA" id="ARBA00022603"/>
    </source>
</evidence>
<dbReference type="InterPro" id="IPR050953">
    <property type="entry name" value="N4_N6_ade-DNA_methylase"/>
</dbReference>
<evidence type="ECO:0000259" key="7">
    <source>
        <dbReference type="Pfam" id="PF13588"/>
    </source>
</evidence>
<dbReference type="PANTHER" id="PTHR33841:SF1">
    <property type="entry name" value="DNA METHYLTRANSFERASE A"/>
    <property type="match status" value="1"/>
</dbReference>
<name>W5SRZ0_9SPIR</name>
<dbReference type="EC" id="2.1.1.72" evidence="1"/>
<evidence type="ECO:0000256" key="4">
    <source>
        <dbReference type="ARBA" id="ARBA00022691"/>
    </source>
</evidence>
<protein>
    <recommendedName>
        <fullName evidence="1">site-specific DNA-methyltransferase (adenine-specific)</fullName>
        <ecNumber evidence="1">2.1.1.72</ecNumber>
    </recommendedName>
</protein>
<keyword evidence="3" id="KW-0808">Transferase</keyword>
<keyword evidence="8" id="KW-0614">Plasmid</keyword>
<dbReference type="InterPro" id="IPR029063">
    <property type="entry name" value="SAM-dependent_MTases_sf"/>
</dbReference>
<accession>W5SRZ0</accession>
<dbReference type="REBASE" id="78171">
    <property type="entry name" value="BcrDOUORF1755P"/>
</dbReference>
<evidence type="ECO:0000256" key="5">
    <source>
        <dbReference type="ARBA" id="ARBA00047942"/>
    </source>
</evidence>
<geneLocation type="plasmid" evidence="8">
    <name>unnamed</name>
</geneLocation>
<keyword evidence="4" id="KW-0949">S-adenosyl-L-methionine</keyword>
<evidence type="ECO:0000256" key="1">
    <source>
        <dbReference type="ARBA" id="ARBA00011900"/>
    </source>
</evidence>
<dbReference type="EMBL" id="CP004337">
    <property type="protein sequence ID" value="AHH07821.1"/>
    <property type="molecule type" value="Genomic_DNA"/>
</dbReference>
<feature type="domain" description="Type I restriction enzyme R protein N-terminal" evidence="7">
    <location>
        <begin position="99"/>
        <end position="174"/>
    </location>
</feature>
<dbReference type="Pfam" id="PF07669">
    <property type="entry name" value="Eco57I"/>
    <property type="match status" value="2"/>
</dbReference>
<dbReference type="HOGENOM" id="CLU_007295_0_0_12"/>